<dbReference type="GO" id="GO:0006622">
    <property type="term" value="P:protein targeting to lysosome"/>
    <property type="evidence" value="ECO:0007669"/>
    <property type="project" value="TreeGrafter"/>
</dbReference>
<evidence type="ECO:0000256" key="5">
    <source>
        <dbReference type="ARBA" id="ARBA00023136"/>
    </source>
</evidence>
<dbReference type="AlphaFoldDB" id="A0A6A4SDV5"/>
<accession>A0A6A4SDV5</accession>
<gene>
    <name evidence="9" type="ORF">F2P81_015952</name>
</gene>
<dbReference type="GO" id="GO:0006898">
    <property type="term" value="P:receptor-mediated endocytosis"/>
    <property type="evidence" value="ECO:0007669"/>
    <property type="project" value="TreeGrafter"/>
</dbReference>
<organism evidence="9 10">
    <name type="scientific">Scophthalmus maximus</name>
    <name type="common">Turbot</name>
    <name type="synonym">Psetta maxima</name>
    <dbReference type="NCBI Taxonomy" id="52904"/>
    <lineage>
        <taxon>Eukaryota</taxon>
        <taxon>Metazoa</taxon>
        <taxon>Chordata</taxon>
        <taxon>Craniata</taxon>
        <taxon>Vertebrata</taxon>
        <taxon>Euteleostomi</taxon>
        <taxon>Actinopterygii</taxon>
        <taxon>Neopterygii</taxon>
        <taxon>Teleostei</taxon>
        <taxon>Neoteleostei</taxon>
        <taxon>Acanthomorphata</taxon>
        <taxon>Carangaria</taxon>
        <taxon>Pleuronectiformes</taxon>
        <taxon>Pleuronectoidei</taxon>
        <taxon>Scophthalmidae</taxon>
        <taxon>Scophthalmus</taxon>
    </lineage>
</organism>
<dbReference type="PRINTS" id="PR01609">
    <property type="entry name" value="CD36FAMILY"/>
</dbReference>
<dbReference type="PANTHER" id="PTHR11923:SF112">
    <property type="entry name" value="LYSOSOME MEMBRANE PROTEIN 2"/>
    <property type="match status" value="1"/>
</dbReference>
<evidence type="ECO:0000256" key="7">
    <source>
        <dbReference type="SAM" id="Phobius"/>
    </source>
</evidence>
<feature type="signal peptide" evidence="8">
    <location>
        <begin position="1"/>
        <end position="22"/>
    </location>
</feature>
<dbReference type="EMBL" id="VEVO01000014">
    <property type="protein sequence ID" value="KAF0031397.1"/>
    <property type="molecule type" value="Genomic_DNA"/>
</dbReference>
<dbReference type="PRINTS" id="PR01611">
    <property type="entry name" value="LIMPII"/>
</dbReference>
<feature type="chain" id="PRO_5025463799" evidence="8">
    <location>
        <begin position="23"/>
        <end position="532"/>
    </location>
</feature>
<feature type="transmembrane region" description="Helical" evidence="7">
    <location>
        <begin position="424"/>
        <end position="446"/>
    </location>
</feature>
<dbReference type="GO" id="GO:0005764">
    <property type="term" value="C:lysosome"/>
    <property type="evidence" value="ECO:0007669"/>
    <property type="project" value="InterPro"/>
</dbReference>
<evidence type="ECO:0000256" key="4">
    <source>
        <dbReference type="ARBA" id="ARBA00022989"/>
    </source>
</evidence>
<dbReference type="Proteomes" id="UP000438429">
    <property type="component" value="Unassembled WGS sequence"/>
</dbReference>
<evidence type="ECO:0000256" key="8">
    <source>
        <dbReference type="SAM" id="SignalP"/>
    </source>
</evidence>
<dbReference type="InterPro" id="IPR005429">
    <property type="entry name" value="LimpII"/>
</dbReference>
<proteinExistence type="inferred from homology"/>
<dbReference type="GO" id="GO:0016020">
    <property type="term" value="C:membrane"/>
    <property type="evidence" value="ECO:0007669"/>
    <property type="project" value="UniProtKB-SubCell"/>
</dbReference>
<evidence type="ECO:0000256" key="3">
    <source>
        <dbReference type="ARBA" id="ARBA00022692"/>
    </source>
</evidence>
<dbReference type="GO" id="GO:0042742">
    <property type="term" value="P:defense response to bacterium"/>
    <property type="evidence" value="ECO:0007669"/>
    <property type="project" value="InterPro"/>
</dbReference>
<keyword evidence="5 7" id="KW-0472">Membrane</keyword>
<reference evidence="9 10" key="1">
    <citation type="submission" date="2019-06" db="EMBL/GenBank/DDBJ databases">
        <title>Draft genomes of female and male turbot (Scophthalmus maximus).</title>
        <authorList>
            <person name="Xu H."/>
            <person name="Xu X.-W."/>
            <person name="Shao C."/>
            <person name="Chen S."/>
        </authorList>
    </citation>
    <scope>NUCLEOTIDE SEQUENCE [LARGE SCALE GENOMIC DNA]</scope>
    <source>
        <strain evidence="9">Ysfricsl-2016a</strain>
        <tissue evidence="9">Blood</tissue>
    </source>
</reference>
<evidence type="ECO:0000313" key="9">
    <source>
        <dbReference type="EMBL" id="KAF0031397.1"/>
    </source>
</evidence>
<protein>
    <submittedName>
        <fullName evidence="9">Uncharacterized protein</fullName>
    </submittedName>
</protein>
<name>A0A6A4SDV5_SCOMX</name>
<dbReference type="Pfam" id="PF01130">
    <property type="entry name" value="CD36"/>
    <property type="match status" value="1"/>
</dbReference>
<dbReference type="PANTHER" id="PTHR11923">
    <property type="entry name" value="SCAVENGER RECEPTOR CLASS B TYPE-1 SR-B1"/>
    <property type="match status" value="1"/>
</dbReference>
<evidence type="ECO:0000313" key="10">
    <source>
        <dbReference type="Proteomes" id="UP000438429"/>
    </source>
</evidence>
<comment type="subcellular location">
    <subcellularLocation>
        <location evidence="1">Membrane</location>
    </subcellularLocation>
</comment>
<comment type="caution">
    <text evidence="9">The sequence shown here is derived from an EMBL/GenBank/DDBJ whole genome shotgun (WGS) entry which is preliminary data.</text>
</comment>
<dbReference type="InterPro" id="IPR002159">
    <property type="entry name" value="CD36_fam"/>
</dbReference>
<evidence type="ECO:0000256" key="1">
    <source>
        <dbReference type="ARBA" id="ARBA00004370"/>
    </source>
</evidence>
<evidence type="ECO:0000256" key="2">
    <source>
        <dbReference type="ARBA" id="ARBA00010532"/>
    </source>
</evidence>
<keyword evidence="3 7" id="KW-0812">Transmembrane</keyword>
<comment type="similarity">
    <text evidence="2">Belongs to the CD36 family.</text>
</comment>
<keyword evidence="8" id="KW-0732">Signal</keyword>
<keyword evidence="4 7" id="KW-1133">Transmembrane helix</keyword>
<dbReference type="Gene3D" id="4.10.40.50">
    <property type="match status" value="1"/>
</dbReference>
<sequence length="532" mass="59341">MLFLIAGISLVLSNVFPRLVQSMVKREVVLENGTEAFEAWENPPAPIYMQFYFFNLTNPLEVLDGDRPAVVEIGPYTYREYRPMEQVSFNDNGTKVTAVNTKTYIFQRDMSRGPESDLIRTVNIPALTVMEQFKDSSLEANLISSYMRAADEGLFTTRTVGELLWGYEDALLKALKTFKPDLDDVFGLFYKTNASNDGEYLFFTGQQNYKDFARVDTWNGQSSLDWWTSDECNMINGTNGASFHPVITKSEALYMFTSDLCRSLYALYEKDVTVKGLAGYRFVPPSEVFANMTVNPANAGFCVPAGNCLGSGLLNVSPCKQGAPIIMSSPHFYQADEKYVKDVFGMAPKKELHETTIDINPLTGIILQAAKRLQVNVYVEKIPTFSQTGNVRTVVLPVVYLNESVIIDDVSVVKLRTIAVEQNVVVNIPFMLIGLGIILGGVFMFLMCRLKVPEVNSLPLPEDWDGLIVRTKRSLLWRWNSMKAVGASCRDHSECGTKYCSASGAEAGAWRNRDRCSSLDLHGGPDPRSVGL</sequence>
<evidence type="ECO:0000256" key="6">
    <source>
        <dbReference type="ARBA" id="ARBA00023180"/>
    </source>
</evidence>
<keyword evidence="6" id="KW-0325">Glycoprotein</keyword>
<dbReference type="GO" id="GO:0005044">
    <property type="term" value="F:scavenger receptor activity"/>
    <property type="evidence" value="ECO:0007669"/>
    <property type="project" value="InterPro"/>
</dbReference>